<dbReference type="Gene3D" id="2.120.10.30">
    <property type="entry name" value="TolB, C-terminal domain"/>
    <property type="match status" value="1"/>
</dbReference>
<dbReference type="GO" id="GO:0006355">
    <property type="term" value="P:regulation of DNA-templated transcription"/>
    <property type="evidence" value="ECO:0007669"/>
    <property type="project" value="InterPro"/>
</dbReference>
<evidence type="ECO:0000256" key="3">
    <source>
        <dbReference type="SAM" id="MobiDB-lite"/>
    </source>
</evidence>
<dbReference type="GeneID" id="61359177"/>
<dbReference type="EMBL" id="AHCD03000036">
    <property type="protein sequence ID" value="KAF7785566.1"/>
    <property type="molecule type" value="Genomic_DNA"/>
</dbReference>
<evidence type="ECO:0000259" key="4">
    <source>
        <dbReference type="PROSITE" id="PS51755"/>
    </source>
</evidence>
<dbReference type="GO" id="GO:0003677">
    <property type="term" value="F:DNA binding"/>
    <property type="evidence" value="ECO:0007669"/>
    <property type="project" value="UniProtKB-UniRule"/>
</dbReference>
<feature type="compositionally biased region" description="Basic and acidic residues" evidence="3">
    <location>
        <begin position="122"/>
        <end position="146"/>
    </location>
</feature>
<accession>A0A8T0C490</accession>
<dbReference type="CDD" id="cd00383">
    <property type="entry name" value="trans_reg_C"/>
    <property type="match status" value="1"/>
</dbReference>
<dbReference type="InterPro" id="IPR011042">
    <property type="entry name" value="6-blade_b-propeller_TolB-like"/>
</dbReference>
<feature type="domain" description="OmpR/PhoB-type" evidence="4">
    <location>
        <begin position="7"/>
        <end position="106"/>
    </location>
</feature>
<evidence type="ECO:0000313" key="5">
    <source>
        <dbReference type="EMBL" id="KAF7785566.1"/>
    </source>
</evidence>
<organism evidence="5 6">
    <name type="scientific">Pseudoalteromonas rubra</name>
    <dbReference type="NCBI Taxonomy" id="43658"/>
    <lineage>
        <taxon>Bacteria</taxon>
        <taxon>Pseudomonadati</taxon>
        <taxon>Pseudomonadota</taxon>
        <taxon>Gammaproteobacteria</taxon>
        <taxon>Alteromonadales</taxon>
        <taxon>Pseudoalteromonadaceae</taxon>
        <taxon>Pseudoalteromonas</taxon>
    </lineage>
</organism>
<proteinExistence type="predicted"/>
<dbReference type="SUPFAM" id="SSF46894">
    <property type="entry name" value="C-terminal effector domain of the bipartite response regulators"/>
    <property type="match status" value="1"/>
</dbReference>
<dbReference type="SMART" id="SM00862">
    <property type="entry name" value="Trans_reg_C"/>
    <property type="match status" value="1"/>
</dbReference>
<evidence type="ECO:0000313" key="6">
    <source>
        <dbReference type="Proteomes" id="UP000016480"/>
    </source>
</evidence>
<dbReference type="InterPro" id="IPR001867">
    <property type="entry name" value="OmpR/PhoB-type_DNA-bd"/>
</dbReference>
<reference evidence="5 6" key="1">
    <citation type="journal article" date="2012" name="J. Bacteriol.">
        <title>Genome sequence of the cycloprodigiosin-producing bacterial strain Pseudoalteromonas rubra ATCC 29570(T).</title>
        <authorList>
            <person name="Xie B.B."/>
            <person name="Shu Y.L."/>
            <person name="Qin Q.L."/>
            <person name="Rong J.C."/>
            <person name="Zhang X.Y."/>
            <person name="Chen X.L."/>
            <person name="Zhou B.C."/>
            <person name="Zhang Y.Z."/>
        </authorList>
    </citation>
    <scope>NUCLEOTIDE SEQUENCE [LARGE SCALE GENOMIC DNA]</scope>
    <source>
        <strain evidence="5 6">DSM 6842</strain>
    </source>
</reference>
<feature type="DNA-binding region" description="OmpR/PhoB-type" evidence="2">
    <location>
        <begin position="7"/>
        <end position="106"/>
    </location>
</feature>
<dbReference type="InterPro" id="IPR016032">
    <property type="entry name" value="Sig_transdc_resp-reg_C-effctor"/>
</dbReference>
<gene>
    <name evidence="5" type="primary">cadC</name>
    <name evidence="5" type="ORF">PRUB_a4258</name>
</gene>
<protein>
    <submittedName>
        <fullName evidence="5">Transcriptional activator of cad operon</fullName>
    </submittedName>
</protein>
<dbReference type="RefSeq" id="WP_010384949.1">
    <property type="nucleotide sequence ID" value="NZ_AHCD03000036.1"/>
</dbReference>
<dbReference type="Proteomes" id="UP000016480">
    <property type="component" value="Unassembled WGS sequence"/>
</dbReference>
<comment type="caution">
    <text evidence="5">The sequence shown here is derived from an EMBL/GenBank/DDBJ whole genome shotgun (WGS) entry which is preliminary data.</text>
</comment>
<evidence type="ECO:0000256" key="2">
    <source>
        <dbReference type="PROSITE-ProRule" id="PRU01091"/>
    </source>
</evidence>
<dbReference type="Gene3D" id="1.10.10.10">
    <property type="entry name" value="Winged helix-like DNA-binding domain superfamily/Winged helix DNA-binding domain"/>
    <property type="match status" value="1"/>
</dbReference>
<evidence type="ECO:0000256" key="1">
    <source>
        <dbReference type="ARBA" id="ARBA00023125"/>
    </source>
</evidence>
<dbReference type="AlphaFoldDB" id="A0A8T0C490"/>
<keyword evidence="1 2" id="KW-0238">DNA-binding</keyword>
<feature type="region of interest" description="Disordered" evidence="3">
    <location>
        <begin position="119"/>
        <end position="161"/>
    </location>
</feature>
<dbReference type="PROSITE" id="PS51755">
    <property type="entry name" value="OMPR_PHOB"/>
    <property type="match status" value="1"/>
</dbReference>
<sequence>MSSLIDIKLTKLGAFVLDLSDQVLYRDANEVAIEPKVMALLLYLYENKDRYVSIEELHQQVWSDRVVSDTAVRSAVKKLRLILGDTDIANAQYVKSVSKRGYKLVCDIDPVDALEPSLTPLKETKVAEPPAEKADREPVDAPRDVPEALVNPAEGQPSTSEESSSLTYKLLIVMVIFLSATIGWTKYDTIMKYVLDSQVVNVNELDRLTGFNGEKYDLSVSLDGRYVAFSGRTSIDEDRQVYLLDRQNSKIRQLTFHANNASYVQFAQNDKVLIYSDLSGGKTSIQLLPLTLSEPESGRITLIEGVVAVGDPSRGRDDSELLLPMLVDLESEMTLYALDLQTREYLRMLAPSDASEILFDVSLSPDKQKLALIKKIKGQFHMLLFDLATKEETLIHSSKHTLYGVEWKSTTSLLVMVKGALFQIDSLTGEQVRLVEDDDVLLRRFDTHNGTDIVLLQREFSRAKRLYIEHQLTSQLEVNQIINTAPQVVAMLYDEQSDEHRWTMHLKDEVTTIGRMAMSTREVEPYYSSEENVELLDVSYQAGGILFKEGPKLAFYSFEQSQVAYITSSMEISSDAAFSADGNNIYYGVHVAGEWEIQSYNIATQVSNLLLSGYRSIRPAGTGYIVAEPVDAQLFYLPDLTSPARALHHPIDYRYICRWYVRGDHVIWTAYDARNTYLHKLNWQTGSHHASEDRFFALYPAIAVDQKGDKVLSLSVQLNDTSIGAIKIDH</sequence>
<dbReference type="Pfam" id="PF00486">
    <property type="entry name" value="Trans_reg_C"/>
    <property type="match status" value="1"/>
</dbReference>
<dbReference type="PANTHER" id="PTHR36842">
    <property type="entry name" value="PROTEIN TOLB HOMOLOG"/>
    <property type="match status" value="1"/>
</dbReference>
<name>A0A8T0C490_9GAMM</name>
<dbReference type="SUPFAM" id="SSF82171">
    <property type="entry name" value="DPP6 N-terminal domain-like"/>
    <property type="match status" value="1"/>
</dbReference>
<dbReference type="InterPro" id="IPR036388">
    <property type="entry name" value="WH-like_DNA-bd_sf"/>
</dbReference>
<dbReference type="GO" id="GO:0000160">
    <property type="term" value="P:phosphorelay signal transduction system"/>
    <property type="evidence" value="ECO:0007669"/>
    <property type="project" value="InterPro"/>
</dbReference>